<accession>A0A7R8CUP3</accession>
<dbReference type="AlphaFoldDB" id="A0A7R8CUP3"/>
<proteinExistence type="predicted"/>
<evidence type="ECO:0000313" key="1">
    <source>
        <dbReference type="EMBL" id="CAF2937959.1"/>
    </source>
</evidence>
<organism evidence="1 2">
    <name type="scientific">Lepeophtheirus salmonis</name>
    <name type="common">Salmon louse</name>
    <name type="synonym">Caligus salmonis</name>
    <dbReference type="NCBI Taxonomy" id="72036"/>
    <lineage>
        <taxon>Eukaryota</taxon>
        <taxon>Metazoa</taxon>
        <taxon>Ecdysozoa</taxon>
        <taxon>Arthropoda</taxon>
        <taxon>Crustacea</taxon>
        <taxon>Multicrustacea</taxon>
        <taxon>Hexanauplia</taxon>
        <taxon>Copepoda</taxon>
        <taxon>Siphonostomatoida</taxon>
        <taxon>Caligidae</taxon>
        <taxon>Lepeophtheirus</taxon>
    </lineage>
</organism>
<name>A0A7R8CUP3_LEPSM</name>
<dbReference type="OrthoDB" id="10582966at2759"/>
<dbReference type="EMBL" id="HG994584">
    <property type="protein sequence ID" value="CAF2937959.1"/>
    <property type="molecule type" value="Genomic_DNA"/>
</dbReference>
<reference evidence="1" key="1">
    <citation type="submission" date="2021-02" db="EMBL/GenBank/DDBJ databases">
        <authorList>
            <person name="Bekaert M."/>
        </authorList>
    </citation>
    <scope>NUCLEOTIDE SEQUENCE</scope>
    <source>
        <strain evidence="1">IoA-00</strain>
    </source>
</reference>
<gene>
    <name evidence="1" type="ORF">LSAA_9965</name>
</gene>
<evidence type="ECO:0000313" key="2">
    <source>
        <dbReference type="Proteomes" id="UP000675881"/>
    </source>
</evidence>
<dbReference type="Proteomes" id="UP000675881">
    <property type="component" value="Chromosome 5"/>
</dbReference>
<sequence length="117" mass="13553">MIPVPLAISHVKQFSRISLRVGSESNDIQRPLLYYSPLDPQKMFLEDNDEYSTNKLINNGLNFPQLVTKFVLNPESEYFENKNELEGDSLLNVKQGLYKRSPFSVDFMGMRVSYPFI</sequence>
<keyword evidence="2" id="KW-1185">Reference proteome</keyword>
<protein>
    <submittedName>
        <fullName evidence="1">(salmon louse) hypothetical protein</fullName>
    </submittedName>
</protein>